<evidence type="ECO:0000256" key="6">
    <source>
        <dbReference type="ARBA" id="ARBA00022969"/>
    </source>
</evidence>
<dbReference type="EMBL" id="RHHT01000028">
    <property type="protein sequence ID" value="RNB77750.1"/>
    <property type="molecule type" value="Genomic_DNA"/>
</dbReference>
<dbReference type="GO" id="GO:0071555">
    <property type="term" value="P:cell wall organization"/>
    <property type="evidence" value="ECO:0007669"/>
    <property type="project" value="UniProtKB-KW"/>
</dbReference>
<comment type="similarity">
    <text evidence="1">Belongs to the SleB family.</text>
</comment>
<keyword evidence="7" id="KW-0961">Cell wall biogenesis/degradation</keyword>
<reference evidence="12 13" key="1">
    <citation type="submission" date="2018-10" db="EMBL/GenBank/DDBJ databases">
        <title>Phylogenomics of Brevibacillus.</title>
        <authorList>
            <person name="Dunlap C."/>
        </authorList>
    </citation>
    <scope>NUCLEOTIDE SEQUENCE [LARGE SCALE GENOMIC DNA]</scope>
    <source>
        <strain evidence="12 13">JCM 15085</strain>
    </source>
</reference>
<evidence type="ECO:0000256" key="4">
    <source>
        <dbReference type="ARBA" id="ARBA00022729"/>
    </source>
</evidence>
<dbReference type="InterPro" id="IPR036365">
    <property type="entry name" value="PGBD-like_sf"/>
</dbReference>
<feature type="domain" description="Peptidoglycan binding-like" evidence="10">
    <location>
        <begin position="39"/>
        <end position="94"/>
    </location>
</feature>
<keyword evidence="6" id="KW-0749">Sporulation</keyword>
<dbReference type="Proteomes" id="UP000281915">
    <property type="component" value="Unassembled WGS sequence"/>
</dbReference>
<dbReference type="GO" id="GO:0016787">
    <property type="term" value="F:hydrolase activity"/>
    <property type="evidence" value="ECO:0007669"/>
    <property type="project" value="UniProtKB-KW"/>
</dbReference>
<keyword evidence="5" id="KW-0378">Hydrolase</keyword>
<evidence type="ECO:0000259" key="11">
    <source>
        <dbReference type="Pfam" id="PF07486"/>
    </source>
</evidence>
<proteinExistence type="inferred from homology"/>
<evidence type="ECO:0000256" key="3">
    <source>
        <dbReference type="ARBA" id="ARBA00022544"/>
    </source>
</evidence>
<dbReference type="SUPFAM" id="SSF47090">
    <property type="entry name" value="PGBD-like"/>
    <property type="match status" value="1"/>
</dbReference>
<sequence length="216" mass="24372">MLLQQKTRTLLIAFLMLFLTVALPTQSMAAPLLKWGSSNGDVWDLQYRLQVLGYYNKALDGRYGANTVQAVTKFQKDYGLAADGIAGKDTWKKLKTVSVNQTEMQMLAQIVYSEARGEPYIGQVAVAAVVMNRLQSNLFPNTVKSIIFEPRAFTAIDDGQYWLTPDKTAYKAAWDAVRGWDPTNNALYYFNPDTATSKWIWSRPQIKKIGSHIFSK</sequence>
<dbReference type="InterPro" id="IPR036366">
    <property type="entry name" value="PGBDSf"/>
</dbReference>
<name>A0A3M8CPQ5_9BACL</name>
<dbReference type="GO" id="GO:0030435">
    <property type="term" value="P:sporulation resulting in formation of a cellular spore"/>
    <property type="evidence" value="ECO:0007669"/>
    <property type="project" value="UniProtKB-KW"/>
</dbReference>
<dbReference type="RefSeq" id="WP_122913847.1">
    <property type="nucleotide sequence ID" value="NZ_RHHT01000028.1"/>
</dbReference>
<evidence type="ECO:0000259" key="10">
    <source>
        <dbReference type="Pfam" id="PF01471"/>
    </source>
</evidence>
<evidence type="ECO:0000313" key="13">
    <source>
        <dbReference type="Proteomes" id="UP000281915"/>
    </source>
</evidence>
<organism evidence="12 13">
    <name type="scientific">Brevibacillus panacihumi</name>
    <dbReference type="NCBI Taxonomy" id="497735"/>
    <lineage>
        <taxon>Bacteria</taxon>
        <taxon>Bacillati</taxon>
        <taxon>Bacillota</taxon>
        <taxon>Bacilli</taxon>
        <taxon>Bacillales</taxon>
        <taxon>Paenibacillaceae</taxon>
        <taxon>Brevibacillus</taxon>
    </lineage>
</organism>
<feature type="chain" id="PRO_5018058408" description="Spore cortex-lytic enzyme" evidence="9">
    <location>
        <begin position="30"/>
        <end position="216"/>
    </location>
</feature>
<evidence type="ECO:0000256" key="5">
    <source>
        <dbReference type="ARBA" id="ARBA00022801"/>
    </source>
</evidence>
<comment type="caution">
    <text evidence="12">The sequence shown here is derived from an EMBL/GenBank/DDBJ whole genome shotgun (WGS) entry which is preliminary data.</text>
</comment>
<dbReference type="GO" id="GO:0009847">
    <property type="term" value="P:spore germination"/>
    <property type="evidence" value="ECO:0007669"/>
    <property type="project" value="UniProtKB-UniRule"/>
</dbReference>
<dbReference type="FunFam" id="6.20.240.60:FF:000001">
    <property type="entry name" value="Spore cortex-lytic enzyme"/>
    <property type="match status" value="1"/>
</dbReference>
<dbReference type="NCBIfam" id="TIGR02869">
    <property type="entry name" value="spore_SleB"/>
    <property type="match status" value="1"/>
</dbReference>
<evidence type="ECO:0000256" key="9">
    <source>
        <dbReference type="SAM" id="SignalP"/>
    </source>
</evidence>
<feature type="domain" description="Cell wall hydrolase SleB" evidence="11">
    <location>
        <begin position="117"/>
        <end position="214"/>
    </location>
</feature>
<protein>
    <recommendedName>
        <fullName evidence="2 8">Spore cortex-lytic enzyme</fullName>
    </recommendedName>
</protein>
<evidence type="ECO:0000256" key="8">
    <source>
        <dbReference type="NCBIfam" id="TIGR02869"/>
    </source>
</evidence>
<dbReference type="Pfam" id="PF01471">
    <property type="entry name" value="PG_binding_1"/>
    <property type="match status" value="1"/>
</dbReference>
<evidence type="ECO:0000256" key="2">
    <source>
        <dbReference type="ARBA" id="ARBA00018364"/>
    </source>
</evidence>
<keyword evidence="4 9" id="KW-0732">Signal</keyword>
<feature type="signal peptide" evidence="9">
    <location>
        <begin position="1"/>
        <end position="29"/>
    </location>
</feature>
<dbReference type="InterPro" id="IPR002477">
    <property type="entry name" value="Peptidoglycan-bd-like"/>
</dbReference>
<evidence type="ECO:0000256" key="7">
    <source>
        <dbReference type="ARBA" id="ARBA00023316"/>
    </source>
</evidence>
<accession>A0A3M8CPQ5</accession>
<dbReference type="InterPro" id="IPR014224">
    <property type="entry name" value="Spore_cortex_SleB"/>
</dbReference>
<dbReference type="AlphaFoldDB" id="A0A3M8CPQ5"/>
<evidence type="ECO:0000313" key="12">
    <source>
        <dbReference type="EMBL" id="RNB77750.1"/>
    </source>
</evidence>
<evidence type="ECO:0000256" key="1">
    <source>
        <dbReference type="ARBA" id="ARBA00007010"/>
    </source>
</evidence>
<dbReference type="Gene3D" id="1.10.10.2520">
    <property type="entry name" value="Cell wall hydrolase SleB, domain 1"/>
    <property type="match status" value="1"/>
</dbReference>
<keyword evidence="3" id="KW-0309">Germination</keyword>
<dbReference type="Pfam" id="PF07486">
    <property type="entry name" value="Hydrolase_2"/>
    <property type="match status" value="1"/>
</dbReference>
<dbReference type="InterPro" id="IPR042047">
    <property type="entry name" value="SleB_dom1"/>
</dbReference>
<dbReference type="InterPro" id="IPR011105">
    <property type="entry name" value="Cell_wall_hydrolase_SleB"/>
</dbReference>
<gene>
    <name evidence="12" type="primary">sleB</name>
    <name evidence="12" type="ORF">EDM58_13825</name>
</gene>
<dbReference type="Gene3D" id="1.10.101.10">
    <property type="entry name" value="PGBD-like superfamily/PGBD"/>
    <property type="match status" value="1"/>
</dbReference>
<dbReference type="Gene3D" id="6.20.240.60">
    <property type="match status" value="1"/>
</dbReference>